<evidence type="ECO:0000313" key="1">
    <source>
        <dbReference type="EMBL" id="EMO44881.1"/>
    </source>
</evidence>
<dbReference type="Proteomes" id="UP000012160">
    <property type="component" value="Unassembled WGS sequence"/>
</dbReference>
<dbReference type="RefSeq" id="WP_004482293.1">
    <property type="nucleotide sequence ID" value="NZ_AHOQ02000037.1"/>
</dbReference>
<dbReference type="AlphaFoldDB" id="M6UQ24"/>
<comment type="caution">
    <text evidence="1">The sequence shown here is derived from an EMBL/GenBank/DDBJ whole genome shotgun (WGS) entry which is preliminary data.</text>
</comment>
<evidence type="ECO:0000313" key="2">
    <source>
        <dbReference type="Proteomes" id="UP000012160"/>
    </source>
</evidence>
<sequence length="73" mass="8620">MFLILHSVKIIGIDLKETKFETNQTWGPRLIDGRVRTKFLSRSNRGLTSSFPKISRMRTVVIHFTNRECLEIW</sequence>
<reference evidence="1 2" key="1">
    <citation type="submission" date="2013-01" db="EMBL/GenBank/DDBJ databases">
        <authorList>
            <person name="Harkins D.M."/>
            <person name="Durkin A.S."/>
            <person name="Brinkac L.M."/>
            <person name="Haft D.H."/>
            <person name="Selengut J.D."/>
            <person name="Sanka R."/>
            <person name="DePew J."/>
            <person name="Purushe J."/>
            <person name="Matthias M.A."/>
            <person name="Vinetz J.M."/>
            <person name="Sutton G.G."/>
            <person name="Nierman W.C."/>
            <person name="Fouts D.E."/>
        </authorList>
    </citation>
    <scope>NUCLEOTIDE SEQUENCE [LARGE SCALE GENOMIC DNA]</scope>
    <source>
        <strain evidence="1 2">ZUN179</strain>
    </source>
</reference>
<protein>
    <submittedName>
        <fullName evidence="1">Uncharacterized protein</fullName>
    </submittedName>
</protein>
<proteinExistence type="predicted"/>
<accession>M6UQ24</accession>
<dbReference type="EMBL" id="AHOQ02000037">
    <property type="protein sequence ID" value="EMO44881.1"/>
    <property type="molecule type" value="Genomic_DNA"/>
</dbReference>
<gene>
    <name evidence="1" type="ORF">LEP1GSC187_2545</name>
</gene>
<organism evidence="1 2">
    <name type="scientific">Leptospira santarosai str. ZUN179</name>
    <dbReference type="NCBI Taxonomy" id="1049985"/>
    <lineage>
        <taxon>Bacteria</taxon>
        <taxon>Pseudomonadati</taxon>
        <taxon>Spirochaetota</taxon>
        <taxon>Spirochaetia</taxon>
        <taxon>Leptospirales</taxon>
        <taxon>Leptospiraceae</taxon>
        <taxon>Leptospira</taxon>
    </lineage>
</organism>
<name>M6UQ24_9LEPT</name>